<evidence type="ECO:0008006" key="3">
    <source>
        <dbReference type="Google" id="ProtNLM"/>
    </source>
</evidence>
<protein>
    <recommendedName>
        <fullName evidence="3">ATP synthase subunit E</fullName>
    </recommendedName>
</protein>
<reference evidence="2" key="1">
    <citation type="submission" date="2015-09" db="EMBL/GenBank/DDBJ databases">
        <title>Complete genome of Arthrobacter alpinus strain R3.8.</title>
        <authorList>
            <person name="See-Too W.S."/>
            <person name="Chan K.G."/>
        </authorList>
    </citation>
    <scope>NUCLEOTIDE SEQUENCE [LARGE SCALE GENOMIC DNA]</scope>
    <source>
        <strain evidence="2">R3.8</strain>
    </source>
</reference>
<dbReference type="EMBL" id="CP012677">
    <property type="protein sequence ID" value="ALE91969.1"/>
    <property type="molecule type" value="Genomic_DNA"/>
</dbReference>
<accession>A0A0M3UG15</accession>
<keyword evidence="2" id="KW-1185">Reference proteome</keyword>
<sequence length="173" mass="18259">MSSLPPQSDTALAPVREALRAAAQTQSAELHDGARREVDALLASARAQAQKIIADAARDGAAAARAEAALRSSRIRREAHELVLARRSSVLAELRRQLRVRASALQDDPSYPAFVAGLREQCVDLLGPAATVSASPDGGVIAAAGLRSLDLSLPVLAELALDSLPEARELWTR</sequence>
<dbReference type="OrthoDB" id="4951400at2"/>
<organism evidence="1 2">
    <name type="scientific">Arthrobacter alpinus</name>
    <dbReference type="NCBI Taxonomy" id="656366"/>
    <lineage>
        <taxon>Bacteria</taxon>
        <taxon>Bacillati</taxon>
        <taxon>Actinomycetota</taxon>
        <taxon>Actinomycetes</taxon>
        <taxon>Micrococcales</taxon>
        <taxon>Micrococcaceae</taxon>
        <taxon>Arthrobacter</taxon>
    </lineage>
</organism>
<dbReference type="AlphaFoldDB" id="A0A0M3UG15"/>
<evidence type="ECO:0000313" key="1">
    <source>
        <dbReference type="EMBL" id="ALE91969.1"/>
    </source>
</evidence>
<dbReference type="Proteomes" id="UP000062833">
    <property type="component" value="Chromosome"/>
</dbReference>
<dbReference type="KEGG" id="aaq:AOC05_05850"/>
<dbReference type="PATRIC" id="fig|656366.3.peg.1249"/>
<evidence type="ECO:0000313" key="2">
    <source>
        <dbReference type="Proteomes" id="UP000062833"/>
    </source>
</evidence>
<dbReference type="RefSeq" id="WP_062006430.1">
    <property type="nucleotide sequence ID" value="NZ_CP012677.1"/>
</dbReference>
<name>A0A0M3UG15_9MICC</name>
<proteinExistence type="predicted"/>
<gene>
    <name evidence="1" type="ORF">AOC05_05850</name>
</gene>